<evidence type="ECO:0000313" key="3">
    <source>
        <dbReference type="Proteomes" id="UP001164929"/>
    </source>
</evidence>
<dbReference type="AlphaFoldDB" id="A0AAD6MB73"/>
<keyword evidence="1" id="KW-0472">Membrane</keyword>
<reference evidence="2" key="1">
    <citation type="journal article" date="2023" name="Mol. Ecol. Resour.">
        <title>Chromosome-level genome assembly of a triploid poplar Populus alba 'Berolinensis'.</title>
        <authorList>
            <person name="Chen S."/>
            <person name="Yu Y."/>
            <person name="Wang X."/>
            <person name="Wang S."/>
            <person name="Zhang T."/>
            <person name="Zhou Y."/>
            <person name="He R."/>
            <person name="Meng N."/>
            <person name="Wang Y."/>
            <person name="Liu W."/>
            <person name="Liu Z."/>
            <person name="Liu J."/>
            <person name="Guo Q."/>
            <person name="Huang H."/>
            <person name="Sederoff R.R."/>
            <person name="Wang G."/>
            <person name="Qu G."/>
            <person name="Chen S."/>
        </authorList>
    </citation>
    <scope>NUCLEOTIDE SEQUENCE</scope>
    <source>
        <strain evidence="2">SC-2020</strain>
    </source>
</reference>
<keyword evidence="3" id="KW-1185">Reference proteome</keyword>
<organism evidence="2 3">
    <name type="scientific">Populus alba x Populus x berolinensis</name>
    <dbReference type="NCBI Taxonomy" id="444605"/>
    <lineage>
        <taxon>Eukaryota</taxon>
        <taxon>Viridiplantae</taxon>
        <taxon>Streptophyta</taxon>
        <taxon>Embryophyta</taxon>
        <taxon>Tracheophyta</taxon>
        <taxon>Spermatophyta</taxon>
        <taxon>Magnoliopsida</taxon>
        <taxon>eudicotyledons</taxon>
        <taxon>Gunneridae</taxon>
        <taxon>Pentapetalae</taxon>
        <taxon>rosids</taxon>
        <taxon>fabids</taxon>
        <taxon>Malpighiales</taxon>
        <taxon>Salicaceae</taxon>
        <taxon>Saliceae</taxon>
        <taxon>Populus</taxon>
    </lineage>
</organism>
<dbReference type="EMBL" id="JAQIZT010000010">
    <property type="protein sequence ID" value="KAJ6982316.1"/>
    <property type="molecule type" value="Genomic_DNA"/>
</dbReference>
<keyword evidence="1" id="KW-1133">Transmembrane helix</keyword>
<accession>A0AAD6MB73</accession>
<dbReference type="Proteomes" id="UP001164929">
    <property type="component" value="Chromosome 10"/>
</dbReference>
<evidence type="ECO:0000313" key="2">
    <source>
        <dbReference type="EMBL" id="KAJ6982316.1"/>
    </source>
</evidence>
<sequence>MGFVHLVFTKQMFFGSSFFPIFLCFCFWIFEGLVCKSKMMRLTWLNLMWNSIPHWSSKFSDRLTAL</sequence>
<comment type="caution">
    <text evidence="2">The sequence shown here is derived from an EMBL/GenBank/DDBJ whole genome shotgun (WGS) entry which is preliminary data.</text>
</comment>
<keyword evidence="1" id="KW-0812">Transmembrane</keyword>
<protein>
    <submittedName>
        <fullName evidence="2">Uncharacterized protein</fullName>
    </submittedName>
</protein>
<gene>
    <name evidence="2" type="ORF">NC653_025425</name>
</gene>
<proteinExistence type="predicted"/>
<feature type="transmembrane region" description="Helical" evidence="1">
    <location>
        <begin position="12"/>
        <end position="34"/>
    </location>
</feature>
<evidence type="ECO:0000256" key="1">
    <source>
        <dbReference type="SAM" id="Phobius"/>
    </source>
</evidence>
<name>A0AAD6MB73_9ROSI</name>